<evidence type="ECO:0000259" key="15">
    <source>
        <dbReference type="Pfam" id="PF00520"/>
    </source>
</evidence>
<feature type="transmembrane region" description="Helical" evidence="14">
    <location>
        <begin position="482"/>
        <end position="502"/>
    </location>
</feature>
<keyword evidence="12" id="KW-0175">Coiled coil</keyword>
<keyword evidence="6 14" id="KW-1133">Transmembrane helix</keyword>
<reference evidence="16" key="2">
    <citation type="submission" date="2022-10" db="EMBL/GenBank/DDBJ databases">
        <authorList>
            <consortium name="ENA_rothamsted_submissions"/>
            <consortium name="culmorum"/>
            <person name="King R."/>
        </authorList>
    </citation>
    <scope>NUCLEOTIDE SEQUENCE</scope>
</reference>
<feature type="transmembrane region" description="Helical" evidence="14">
    <location>
        <begin position="625"/>
        <end position="645"/>
    </location>
</feature>
<name>A0A9N9S7M1_9DIPT</name>
<feature type="transmembrane region" description="Helical" evidence="14">
    <location>
        <begin position="514"/>
        <end position="533"/>
    </location>
</feature>
<dbReference type="GO" id="GO:0005216">
    <property type="term" value="F:monoatomic ion channel activity"/>
    <property type="evidence" value="ECO:0007669"/>
    <property type="project" value="InterPro"/>
</dbReference>
<dbReference type="Pfam" id="PF00520">
    <property type="entry name" value="Ion_trans"/>
    <property type="match status" value="1"/>
</dbReference>
<feature type="transmembrane region" description="Helical" evidence="14">
    <location>
        <begin position="583"/>
        <end position="604"/>
    </location>
</feature>
<dbReference type="SMART" id="SM00248">
    <property type="entry name" value="ANK"/>
    <property type="match status" value="4"/>
</dbReference>
<accession>A0A9N9S7M1</accession>
<dbReference type="PROSITE" id="PS50088">
    <property type="entry name" value="ANK_REPEAT"/>
    <property type="match status" value="1"/>
</dbReference>
<feature type="repeat" description="ANK" evidence="11">
    <location>
        <begin position="360"/>
        <end position="392"/>
    </location>
</feature>
<dbReference type="Proteomes" id="UP001153620">
    <property type="component" value="Chromosome 4"/>
</dbReference>
<dbReference type="InterPro" id="IPR052076">
    <property type="entry name" value="TRP_cation_channel"/>
</dbReference>
<evidence type="ECO:0000256" key="4">
    <source>
        <dbReference type="ARBA" id="ARBA00022692"/>
    </source>
</evidence>
<evidence type="ECO:0000256" key="9">
    <source>
        <dbReference type="ARBA" id="ARBA00023136"/>
    </source>
</evidence>
<evidence type="ECO:0000256" key="6">
    <source>
        <dbReference type="ARBA" id="ARBA00022989"/>
    </source>
</evidence>
<keyword evidence="3" id="KW-0716">Sensory transduction</keyword>
<keyword evidence="17" id="KW-1185">Reference proteome</keyword>
<dbReference type="PANTHER" id="PTHR47143">
    <property type="entry name" value="TRANSIENT RECEPTOR POTENTIAL CATION CHANNEL PROTEIN PAINLESS"/>
    <property type="match status" value="1"/>
</dbReference>
<dbReference type="Gene3D" id="1.25.40.20">
    <property type="entry name" value="Ankyrin repeat-containing domain"/>
    <property type="match status" value="2"/>
</dbReference>
<feature type="compositionally biased region" description="Polar residues" evidence="13">
    <location>
        <begin position="658"/>
        <end position="680"/>
    </location>
</feature>
<keyword evidence="5" id="KW-0677">Repeat</keyword>
<keyword evidence="7 11" id="KW-0040">ANK repeat</keyword>
<keyword evidence="9 14" id="KW-0472">Membrane</keyword>
<keyword evidence="2" id="KW-0813">Transport</keyword>
<dbReference type="PANTHER" id="PTHR47143:SF4">
    <property type="entry name" value="TRANSIENT RECEPTOR POTENTIAL CATION CHANNEL PROTEIN PAINLESS"/>
    <property type="match status" value="1"/>
</dbReference>
<feature type="transmembrane region" description="Helical" evidence="14">
    <location>
        <begin position="554"/>
        <end position="571"/>
    </location>
</feature>
<dbReference type="Pfam" id="PF00023">
    <property type="entry name" value="Ank"/>
    <property type="match status" value="1"/>
</dbReference>
<evidence type="ECO:0000256" key="7">
    <source>
        <dbReference type="ARBA" id="ARBA00023043"/>
    </source>
</evidence>
<evidence type="ECO:0000256" key="3">
    <source>
        <dbReference type="ARBA" id="ARBA00022606"/>
    </source>
</evidence>
<feature type="domain" description="Ion transport" evidence="15">
    <location>
        <begin position="486"/>
        <end position="750"/>
    </location>
</feature>
<keyword evidence="10" id="KW-0407">Ion channel</keyword>
<keyword evidence="4 14" id="KW-0812">Transmembrane</keyword>
<evidence type="ECO:0000256" key="10">
    <source>
        <dbReference type="ARBA" id="ARBA00023303"/>
    </source>
</evidence>
<evidence type="ECO:0000256" key="1">
    <source>
        <dbReference type="ARBA" id="ARBA00004141"/>
    </source>
</evidence>
<keyword evidence="8" id="KW-0406">Ion transport</keyword>
<organism evidence="16 17">
    <name type="scientific">Chironomus riparius</name>
    <dbReference type="NCBI Taxonomy" id="315576"/>
    <lineage>
        <taxon>Eukaryota</taxon>
        <taxon>Metazoa</taxon>
        <taxon>Ecdysozoa</taxon>
        <taxon>Arthropoda</taxon>
        <taxon>Hexapoda</taxon>
        <taxon>Insecta</taxon>
        <taxon>Pterygota</taxon>
        <taxon>Neoptera</taxon>
        <taxon>Endopterygota</taxon>
        <taxon>Diptera</taxon>
        <taxon>Nematocera</taxon>
        <taxon>Chironomoidea</taxon>
        <taxon>Chironomidae</taxon>
        <taxon>Chironominae</taxon>
        <taxon>Chironomus</taxon>
    </lineage>
</organism>
<evidence type="ECO:0000256" key="2">
    <source>
        <dbReference type="ARBA" id="ARBA00022448"/>
    </source>
</evidence>
<evidence type="ECO:0000313" key="16">
    <source>
        <dbReference type="EMBL" id="CAG9811060.1"/>
    </source>
</evidence>
<feature type="transmembrane region" description="Helical" evidence="14">
    <location>
        <begin position="715"/>
        <end position="736"/>
    </location>
</feature>
<dbReference type="Gene3D" id="1.10.287.70">
    <property type="match status" value="1"/>
</dbReference>
<dbReference type="SUPFAM" id="SSF48403">
    <property type="entry name" value="Ankyrin repeat"/>
    <property type="match status" value="2"/>
</dbReference>
<proteinExistence type="predicted"/>
<evidence type="ECO:0000256" key="13">
    <source>
        <dbReference type="SAM" id="MobiDB-lite"/>
    </source>
</evidence>
<feature type="transmembrane region" description="Helical" evidence="14">
    <location>
        <begin position="685"/>
        <end position="703"/>
    </location>
</feature>
<comment type="subcellular location">
    <subcellularLocation>
        <location evidence="1">Membrane</location>
        <topology evidence="1">Multi-pass membrane protein</topology>
    </subcellularLocation>
</comment>
<dbReference type="InterPro" id="IPR002110">
    <property type="entry name" value="Ankyrin_rpt"/>
</dbReference>
<dbReference type="GO" id="GO:0034703">
    <property type="term" value="C:cation channel complex"/>
    <property type="evidence" value="ECO:0007669"/>
    <property type="project" value="UniProtKB-ARBA"/>
</dbReference>
<evidence type="ECO:0000256" key="11">
    <source>
        <dbReference type="PROSITE-ProRule" id="PRU00023"/>
    </source>
</evidence>
<evidence type="ECO:0000256" key="14">
    <source>
        <dbReference type="SAM" id="Phobius"/>
    </source>
</evidence>
<reference evidence="16" key="1">
    <citation type="submission" date="2022-01" db="EMBL/GenBank/DDBJ databases">
        <authorList>
            <person name="King R."/>
        </authorList>
    </citation>
    <scope>NUCLEOTIDE SEQUENCE</scope>
</reference>
<evidence type="ECO:0000313" key="17">
    <source>
        <dbReference type="Proteomes" id="UP001153620"/>
    </source>
</evidence>
<dbReference type="PROSITE" id="PS50297">
    <property type="entry name" value="ANK_REP_REGION"/>
    <property type="match status" value="1"/>
</dbReference>
<dbReference type="InterPro" id="IPR036770">
    <property type="entry name" value="Ankyrin_rpt-contain_sf"/>
</dbReference>
<dbReference type="InterPro" id="IPR005821">
    <property type="entry name" value="Ion_trans_dom"/>
</dbReference>
<sequence length="904" mass="103622">MAMALTAINIPSFFESPQNALHDSFIRRNLHDFKFALERLKADPNAIVDDRIGASIFKLILREPNSSEYIELCIEHGADLYENNKVDLRPPIFYVIDSFSSENLEIFFKHFDSARSNIKFGDKNCLHLLIKEITNDNYSELSACIRILLENGVNVNTPDDHSRTPFFMLLKIQQKVKKCQELIEFIVENYTVDVHNYKSDDMLTMFKNQNPHLKVPEKIEADLTFDFMKNLLLKRNDDKFIKTFKSFKVKNYEDEKFHEFCTAFVYEAVTNGSHEVIEALNSEGINVNQRMDGVVKSPAELACSYGYYKVLQAMIPTTENLLHQILHASYQKSSKDPKIDHQKCFEIALLYSDVNKPDDLGSTPLHYAAHHRNSPAILKLLENNAFLAPKNKFNETPLDDMKADVLEEALDSRVELIQVPKDKEQKEVNISIDFGILRPPGSSGEVESLESMSKNSELRPLIAHVVIATFIYLKWKRLSLIFYSNFIMFTILMLGFIRYIIMSHTMTDAEKSESSSFTFFKALSLFGIFLLFLRELFQLLLSISSNINYFKSSINIFEIIFIILAFSSQILENTINFNEIRVLRAFTILCAAFEFLHLVGELPFLSISCHMVILQKVAFTFLKSLLLYSILLVAFALSFFVLFGGDDEAHGDGKGGIDTSTSDSNKTPESSTTNPQNTNDDFTNFAYPGIAIIKTFVMLTGEFDAAAMSLHSKGAYYCIMFLLFIFMVTIVLFNLLSALAVDDTQKIKAEGELIDLCARIKVLRRYEKMIMGKMKGFKCWKRLESFVTVFPHSMPDGKIYIQPNKGYLVTSKELRQSPSETFVEIDDDDSDFGCIKSKLKMTKDSKCCLICNRLDSKIGKKIRNILDARKEKKMMDNEKDAMTQEIREMREELREIKNILKNKK</sequence>
<evidence type="ECO:0000256" key="8">
    <source>
        <dbReference type="ARBA" id="ARBA00023065"/>
    </source>
</evidence>
<evidence type="ECO:0000256" key="5">
    <source>
        <dbReference type="ARBA" id="ARBA00022737"/>
    </source>
</evidence>
<dbReference type="AlphaFoldDB" id="A0A9N9S7M1"/>
<evidence type="ECO:0000256" key="12">
    <source>
        <dbReference type="SAM" id="Coils"/>
    </source>
</evidence>
<protein>
    <recommendedName>
        <fullName evidence="15">Ion transport domain-containing protein</fullName>
    </recommendedName>
</protein>
<dbReference type="OrthoDB" id="2157354at2759"/>
<gene>
    <name evidence="16" type="ORF">CHIRRI_LOCUS13869</name>
</gene>
<feature type="region of interest" description="Disordered" evidence="13">
    <location>
        <begin position="654"/>
        <end position="680"/>
    </location>
</feature>
<feature type="coiled-coil region" evidence="12">
    <location>
        <begin position="865"/>
        <end position="903"/>
    </location>
</feature>
<dbReference type="EMBL" id="OU895880">
    <property type="protein sequence ID" value="CAG9811060.1"/>
    <property type="molecule type" value="Genomic_DNA"/>
</dbReference>